<keyword evidence="1" id="KW-0812">Transmembrane</keyword>
<name>A0A238XUX0_9RHOB</name>
<sequence>MAVPVLIGFLGQALVQAVTKPWPWLTLLGYFALSKFDLGVFAKEVRSTIWGLWPFVILIVMLWFALLFFRSYLELSRGKEKR</sequence>
<organism evidence="2 3">
    <name type="scientific">Puniceibacterium sediminis</name>
    <dbReference type="NCBI Taxonomy" id="1608407"/>
    <lineage>
        <taxon>Bacteria</taxon>
        <taxon>Pseudomonadati</taxon>
        <taxon>Pseudomonadota</taxon>
        <taxon>Alphaproteobacteria</taxon>
        <taxon>Rhodobacterales</taxon>
        <taxon>Paracoccaceae</taxon>
        <taxon>Puniceibacterium</taxon>
    </lineage>
</organism>
<evidence type="ECO:0000313" key="2">
    <source>
        <dbReference type="EMBL" id="SNR62348.1"/>
    </source>
</evidence>
<reference evidence="2 3" key="1">
    <citation type="submission" date="2017-06" db="EMBL/GenBank/DDBJ databases">
        <authorList>
            <person name="Kim H.J."/>
            <person name="Triplett B.A."/>
        </authorList>
    </citation>
    <scope>NUCLEOTIDE SEQUENCE [LARGE SCALE GENOMIC DNA]</scope>
    <source>
        <strain evidence="2 3">DSM 29052</strain>
    </source>
</reference>
<dbReference type="EMBL" id="FZNN01000013">
    <property type="protein sequence ID" value="SNR62348.1"/>
    <property type="molecule type" value="Genomic_DNA"/>
</dbReference>
<feature type="transmembrane region" description="Helical" evidence="1">
    <location>
        <begin position="52"/>
        <end position="73"/>
    </location>
</feature>
<dbReference type="AlphaFoldDB" id="A0A238XUX0"/>
<protein>
    <submittedName>
        <fullName evidence="2">Uncharacterized protein</fullName>
    </submittedName>
</protein>
<gene>
    <name evidence="2" type="ORF">SAMN06265370_11327</name>
</gene>
<dbReference type="Proteomes" id="UP000198417">
    <property type="component" value="Unassembled WGS sequence"/>
</dbReference>
<keyword evidence="3" id="KW-1185">Reference proteome</keyword>
<proteinExistence type="predicted"/>
<keyword evidence="1" id="KW-0472">Membrane</keyword>
<accession>A0A238XUX0</accession>
<evidence type="ECO:0000313" key="3">
    <source>
        <dbReference type="Proteomes" id="UP000198417"/>
    </source>
</evidence>
<evidence type="ECO:0000256" key="1">
    <source>
        <dbReference type="SAM" id="Phobius"/>
    </source>
</evidence>
<keyword evidence="1" id="KW-1133">Transmembrane helix</keyword>